<reference evidence="2 3" key="1">
    <citation type="journal article" date="2024" name="Ann. Entomol. Soc. Am.">
        <title>Genomic analyses of the southern and eastern yellowjacket wasps (Hymenoptera: Vespidae) reveal evolutionary signatures of social life.</title>
        <authorList>
            <person name="Catto M.A."/>
            <person name="Caine P.B."/>
            <person name="Orr S.E."/>
            <person name="Hunt B.G."/>
            <person name="Goodisman M.A.D."/>
        </authorList>
    </citation>
    <scope>NUCLEOTIDE SEQUENCE [LARGE SCALE GENOMIC DNA]</scope>
    <source>
        <strain evidence="2">232</strain>
        <tissue evidence="2">Head and thorax</tissue>
    </source>
</reference>
<keyword evidence="3" id="KW-1185">Reference proteome</keyword>
<evidence type="ECO:0000313" key="2">
    <source>
        <dbReference type="EMBL" id="KAL2728036.1"/>
    </source>
</evidence>
<proteinExistence type="predicted"/>
<organism evidence="2 3">
    <name type="scientific">Vespula maculifrons</name>
    <name type="common">Eastern yellow jacket</name>
    <name type="synonym">Wasp</name>
    <dbReference type="NCBI Taxonomy" id="7453"/>
    <lineage>
        <taxon>Eukaryota</taxon>
        <taxon>Metazoa</taxon>
        <taxon>Ecdysozoa</taxon>
        <taxon>Arthropoda</taxon>
        <taxon>Hexapoda</taxon>
        <taxon>Insecta</taxon>
        <taxon>Pterygota</taxon>
        <taxon>Neoptera</taxon>
        <taxon>Endopterygota</taxon>
        <taxon>Hymenoptera</taxon>
        <taxon>Apocrita</taxon>
        <taxon>Aculeata</taxon>
        <taxon>Vespoidea</taxon>
        <taxon>Vespidae</taxon>
        <taxon>Vespinae</taxon>
        <taxon>Vespula</taxon>
    </lineage>
</organism>
<feature type="compositionally biased region" description="Gly residues" evidence="1">
    <location>
        <begin position="74"/>
        <end position="84"/>
    </location>
</feature>
<gene>
    <name evidence="2" type="ORF">V1477_017312</name>
</gene>
<dbReference type="EMBL" id="JAYRBN010000100">
    <property type="protein sequence ID" value="KAL2728036.1"/>
    <property type="molecule type" value="Genomic_DNA"/>
</dbReference>
<feature type="region of interest" description="Disordered" evidence="1">
    <location>
        <begin position="63"/>
        <end position="103"/>
    </location>
</feature>
<comment type="caution">
    <text evidence="2">The sequence shown here is derived from an EMBL/GenBank/DDBJ whole genome shotgun (WGS) entry which is preliminary data.</text>
</comment>
<evidence type="ECO:0000256" key="1">
    <source>
        <dbReference type="SAM" id="MobiDB-lite"/>
    </source>
</evidence>
<name>A0ABD2B5P0_VESMC</name>
<dbReference type="AlphaFoldDB" id="A0ABD2B5P0"/>
<evidence type="ECO:0000313" key="3">
    <source>
        <dbReference type="Proteomes" id="UP001607303"/>
    </source>
</evidence>
<accession>A0ABD2B5P0</accession>
<dbReference type="Proteomes" id="UP001607303">
    <property type="component" value="Unassembled WGS sequence"/>
</dbReference>
<sequence>MTCIRLGITNSFVQYVTTNTEESSAWRSRATYFLDLTTFASNGSRRYRTNRLLGTLKSYRRDRVDKVLNKNPSSGGGGGGGGDRGGGDDGDGGGSSTSTSIAPTAERTLCKHPLVRIRDIFSMIFENVTDDISMSSLFYFDWRRSVQVSSIDFRNRKYGIL</sequence>
<protein>
    <submittedName>
        <fullName evidence="2">Uncharacterized protein</fullName>
    </submittedName>
</protein>